<proteinExistence type="predicted"/>
<evidence type="ECO:0000313" key="3">
    <source>
        <dbReference type="EMBL" id="MDK6861396.1"/>
    </source>
</evidence>
<evidence type="ECO:0000313" key="2">
    <source>
        <dbReference type="EMBL" id="MDK6695896.1"/>
    </source>
</evidence>
<evidence type="ECO:0000313" key="6">
    <source>
        <dbReference type="Proteomes" id="UP000258379"/>
    </source>
</evidence>
<dbReference type="PANTHER" id="PTHR34404:SF2">
    <property type="entry name" value="CONSERVED SERINE RICH PROTEIN"/>
    <property type="match status" value="1"/>
</dbReference>
<dbReference type="SUPFAM" id="SSF57802">
    <property type="entry name" value="Rubredoxin-like"/>
    <property type="match status" value="1"/>
</dbReference>
<dbReference type="Proteomes" id="UP001238969">
    <property type="component" value="Unassembled WGS sequence"/>
</dbReference>
<dbReference type="EMBL" id="JASOLZ010000002">
    <property type="protein sequence ID" value="MDK6861396.1"/>
    <property type="molecule type" value="Genomic_DNA"/>
</dbReference>
<dbReference type="RefSeq" id="WP_004114314.1">
    <property type="nucleotide sequence ID" value="NZ_CP033836.1"/>
</dbReference>
<dbReference type="InterPro" id="IPR013429">
    <property type="entry name" value="Regulatory_FmdB_Zinc_ribbon"/>
</dbReference>
<evidence type="ECO:0000313" key="5">
    <source>
        <dbReference type="EMBL" id="RFT30623.1"/>
    </source>
</evidence>
<sequence length="58" mass="6778">MPTYHYRCKQCGYDFSEYQSFEDDPITVCPKCGKPELRKVFSAPPINFKGSGFYRTDK</sequence>
<dbReference type="EMBL" id="JASOME010000002">
    <property type="protein sequence ID" value="MDK7063398.1"/>
    <property type="molecule type" value="Genomic_DNA"/>
</dbReference>
<evidence type="ECO:0000313" key="4">
    <source>
        <dbReference type="EMBL" id="MDK7063398.1"/>
    </source>
</evidence>
<reference evidence="5 6" key="1">
    <citation type="submission" date="2017-07" db="EMBL/GenBank/DDBJ databases">
        <title>A comparative genomics approach to explaining the enigmatic role of Gardnerella vaginalis in the vaginal microbiome.</title>
        <authorList>
            <person name="Vancuren S.J."/>
            <person name="Hill J.E."/>
        </authorList>
    </citation>
    <scope>NUCLEOTIDE SEQUENCE [LARGE SCALE GENOMIC DNA]</scope>
    <source>
        <strain evidence="5 6">WP023</strain>
    </source>
</reference>
<feature type="domain" description="Putative regulatory protein FmdB zinc ribbon" evidence="1">
    <location>
        <begin position="1"/>
        <end position="42"/>
    </location>
</feature>
<name>A0A2I1PS10_GARVA</name>
<reference evidence="7 8" key="2">
    <citation type="submission" date="2023-05" db="EMBL/GenBank/DDBJ databases">
        <title>Cataloging the Phylogenetic Diversity of Human Bladder Bacteria.</title>
        <authorList>
            <person name="Du J."/>
        </authorList>
    </citation>
    <scope>NUCLEOTIDE SEQUENCE</scope>
    <source>
        <strain evidence="4">UMB6789</strain>
        <strain evidence="3 7">UMB6972</strain>
        <strain evidence="2 8">UMB9230</strain>
    </source>
</reference>
<dbReference type="Gene3D" id="2.20.28.30">
    <property type="entry name" value="RNA polymerase ii, chain L"/>
    <property type="match status" value="1"/>
</dbReference>
<dbReference type="OMA" id="PMYRYVC"/>
<gene>
    <name evidence="5" type="ORF">CG405_01655</name>
    <name evidence="2" type="ORF">QP177_04870</name>
    <name evidence="3" type="ORF">QP355_01840</name>
    <name evidence="4" type="ORF">QP372_02550</name>
</gene>
<dbReference type="EMBL" id="NNRU01000001">
    <property type="protein sequence ID" value="RFT30623.1"/>
    <property type="molecule type" value="Genomic_DNA"/>
</dbReference>
<comment type="caution">
    <text evidence="5">The sequence shown here is derived from an EMBL/GenBank/DDBJ whole genome shotgun (WGS) entry which is preliminary data.</text>
</comment>
<dbReference type="NCBIfam" id="TIGR02605">
    <property type="entry name" value="CxxC_CxxC_SSSS"/>
    <property type="match status" value="1"/>
</dbReference>
<accession>A0A2I1PS10</accession>
<protein>
    <submittedName>
        <fullName evidence="5">FmdB family transcriptional regulator</fullName>
    </submittedName>
    <submittedName>
        <fullName evidence="2">Zinc ribbon domain-containing protein</fullName>
    </submittedName>
</protein>
<dbReference type="AlphaFoldDB" id="A0A2I1PS10"/>
<evidence type="ECO:0000313" key="8">
    <source>
        <dbReference type="Proteomes" id="UP001240561"/>
    </source>
</evidence>
<dbReference type="Proteomes" id="UP001240561">
    <property type="component" value="Unassembled WGS sequence"/>
</dbReference>
<dbReference type="SMART" id="SM00834">
    <property type="entry name" value="CxxC_CXXC_SSSS"/>
    <property type="match status" value="1"/>
</dbReference>
<dbReference type="Proteomes" id="UP000258379">
    <property type="component" value="Unassembled WGS sequence"/>
</dbReference>
<dbReference type="Pfam" id="PF09723">
    <property type="entry name" value="Zn_ribbon_8"/>
    <property type="match status" value="1"/>
</dbReference>
<evidence type="ECO:0000313" key="7">
    <source>
        <dbReference type="Proteomes" id="UP001238969"/>
    </source>
</evidence>
<organism evidence="5 6">
    <name type="scientific">Gardnerella vaginalis</name>
    <dbReference type="NCBI Taxonomy" id="2702"/>
    <lineage>
        <taxon>Bacteria</taxon>
        <taxon>Bacillati</taxon>
        <taxon>Actinomycetota</taxon>
        <taxon>Actinomycetes</taxon>
        <taxon>Bifidobacteriales</taxon>
        <taxon>Bifidobacteriaceae</taxon>
        <taxon>Gardnerella</taxon>
    </lineage>
</organism>
<dbReference type="Proteomes" id="UP001237784">
    <property type="component" value="Unassembled WGS sequence"/>
</dbReference>
<dbReference type="EMBL" id="JASOGJ010000006">
    <property type="protein sequence ID" value="MDK6695896.1"/>
    <property type="molecule type" value="Genomic_DNA"/>
</dbReference>
<dbReference type="GeneID" id="45577413"/>
<dbReference type="PANTHER" id="PTHR34404">
    <property type="entry name" value="REGULATORY PROTEIN, FMDB FAMILY"/>
    <property type="match status" value="1"/>
</dbReference>
<evidence type="ECO:0000259" key="1">
    <source>
        <dbReference type="SMART" id="SM00834"/>
    </source>
</evidence>